<dbReference type="NCBIfam" id="TIGR00360">
    <property type="entry name" value="ComEC_N-term"/>
    <property type="match status" value="1"/>
</dbReference>
<evidence type="ECO:0000256" key="5">
    <source>
        <dbReference type="ARBA" id="ARBA00023136"/>
    </source>
</evidence>
<keyword evidence="5 6" id="KW-0472">Membrane</keyword>
<feature type="transmembrane region" description="Helical" evidence="6">
    <location>
        <begin position="402"/>
        <end position="428"/>
    </location>
</feature>
<accession>A0A644YZE0</accession>
<feature type="domain" description="DUF4131" evidence="8">
    <location>
        <begin position="15"/>
        <end position="139"/>
    </location>
</feature>
<dbReference type="Pfam" id="PF13567">
    <property type="entry name" value="DUF4131"/>
    <property type="match status" value="1"/>
</dbReference>
<evidence type="ECO:0000313" key="9">
    <source>
        <dbReference type="EMBL" id="MPM31843.1"/>
    </source>
</evidence>
<evidence type="ECO:0000256" key="2">
    <source>
        <dbReference type="ARBA" id="ARBA00022475"/>
    </source>
</evidence>
<protein>
    <recommendedName>
        <fullName evidence="10">ComEC/Rec2-related protein domain-containing protein</fullName>
    </recommendedName>
</protein>
<keyword evidence="3 6" id="KW-0812">Transmembrane</keyword>
<evidence type="ECO:0000256" key="6">
    <source>
        <dbReference type="SAM" id="Phobius"/>
    </source>
</evidence>
<reference evidence="9" key="1">
    <citation type="submission" date="2019-08" db="EMBL/GenBank/DDBJ databases">
        <authorList>
            <person name="Kucharzyk K."/>
            <person name="Murdoch R.W."/>
            <person name="Higgins S."/>
            <person name="Loffler F."/>
        </authorList>
    </citation>
    <scope>NUCLEOTIDE SEQUENCE</scope>
</reference>
<dbReference type="PANTHER" id="PTHR30619">
    <property type="entry name" value="DNA INTERNALIZATION/COMPETENCE PROTEIN COMEC/REC2"/>
    <property type="match status" value="1"/>
</dbReference>
<feature type="transmembrane region" description="Helical" evidence="6">
    <location>
        <begin position="280"/>
        <end position="299"/>
    </location>
</feature>
<dbReference type="InterPro" id="IPR052159">
    <property type="entry name" value="Competence_DNA_uptake"/>
</dbReference>
<comment type="subcellular location">
    <subcellularLocation>
        <location evidence="1">Cell membrane</location>
        <topology evidence="1">Multi-pass membrane protein</topology>
    </subcellularLocation>
</comment>
<feature type="domain" description="ComEC/Rec2-related protein" evidence="7">
    <location>
        <begin position="182"/>
        <end position="452"/>
    </location>
</feature>
<comment type="caution">
    <text evidence="9">The sequence shown here is derived from an EMBL/GenBank/DDBJ whole genome shotgun (WGS) entry which is preliminary data.</text>
</comment>
<organism evidence="9">
    <name type="scientific">bioreactor metagenome</name>
    <dbReference type="NCBI Taxonomy" id="1076179"/>
    <lineage>
        <taxon>unclassified sequences</taxon>
        <taxon>metagenomes</taxon>
        <taxon>ecological metagenomes</taxon>
    </lineage>
</organism>
<evidence type="ECO:0008006" key="10">
    <source>
        <dbReference type="Google" id="ProtNLM"/>
    </source>
</evidence>
<evidence type="ECO:0000259" key="8">
    <source>
        <dbReference type="Pfam" id="PF13567"/>
    </source>
</evidence>
<dbReference type="GO" id="GO:0005886">
    <property type="term" value="C:plasma membrane"/>
    <property type="evidence" value="ECO:0007669"/>
    <property type="project" value="UniProtKB-SubCell"/>
</dbReference>
<dbReference type="InterPro" id="IPR004477">
    <property type="entry name" value="ComEC_N"/>
</dbReference>
<dbReference type="EMBL" id="VSSQ01006193">
    <property type="protein sequence ID" value="MPM31843.1"/>
    <property type="molecule type" value="Genomic_DNA"/>
</dbReference>
<evidence type="ECO:0000256" key="4">
    <source>
        <dbReference type="ARBA" id="ARBA00022989"/>
    </source>
</evidence>
<feature type="transmembrane region" description="Helical" evidence="6">
    <location>
        <begin position="240"/>
        <end position="260"/>
    </location>
</feature>
<gene>
    <name evidence="9" type="ORF">SDC9_78400</name>
</gene>
<feature type="transmembrane region" description="Helical" evidence="6">
    <location>
        <begin position="305"/>
        <end position="325"/>
    </location>
</feature>
<dbReference type="InterPro" id="IPR025405">
    <property type="entry name" value="DUF4131"/>
</dbReference>
<feature type="transmembrane region" description="Helical" evidence="6">
    <location>
        <begin position="337"/>
        <end position="358"/>
    </location>
</feature>
<evidence type="ECO:0000256" key="1">
    <source>
        <dbReference type="ARBA" id="ARBA00004651"/>
    </source>
</evidence>
<feature type="transmembrane region" description="Helical" evidence="6">
    <location>
        <begin position="440"/>
        <end position="457"/>
    </location>
</feature>
<feature type="transmembrane region" description="Helical" evidence="6">
    <location>
        <begin position="364"/>
        <end position="390"/>
    </location>
</feature>
<feature type="transmembrane region" description="Helical" evidence="6">
    <location>
        <begin position="462"/>
        <end position="482"/>
    </location>
</feature>
<sequence>MAVSFFISERKQFTCRWLFGAGLFIFVFGLFSLLFQQKIEESQWRFADEPTVCIGTVVDVPREKPRSFACNVKISYPVSHKIVAYLQKEDRVRNITPGDEIVFVAQIRTFKNFGNPDDFDYVRFMRNNGFSGTTYLSSSNWHPTGKEHASLYVSAQKVRKKALEFYRMFELDNDAYSFISALTLGYKHYLTNDLLEAFRASGTAHVLAVSGLHVGIVYGVFAFLFSFLGKTGRRSVIKQIMVIAALWLYAFVTGLSPSVLRATLMLTIASVGWMGGRRGFTLNALAAAAFFILAFNPMSLFNVGFQMSFIAVLAILYFSPVLDSLYQPKNKIIKKSWGLFSVSISAQAGIFPIALHYFGTFPTFFFIANMLIVPLIGVIIYACIPVILLTGLKPFQFVIVDWLYPVFGWILKGLIFVVLKVVCFIETLPYAQLSDKPISTLQMMMLLFIVVTVFKFFTHKRVASLIAGLTCSLLFILTFTYAELSRKPVQLAVFNKPGFSDIGLYVDEKRVYFDVKENGFIQHPSTSILRLSGSSYSHVETSRPLEIDVLILSHDPAFSMMQLTNIFRTGQIVLDSSIPQYGRIRLMRECEKLGISCHDVGEDGAYLINL</sequence>
<dbReference type="Pfam" id="PF03772">
    <property type="entry name" value="Competence"/>
    <property type="match status" value="1"/>
</dbReference>
<feature type="transmembrane region" description="Helical" evidence="6">
    <location>
        <begin position="206"/>
        <end position="228"/>
    </location>
</feature>
<evidence type="ECO:0000259" key="7">
    <source>
        <dbReference type="Pfam" id="PF03772"/>
    </source>
</evidence>
<dbReference type="AlphaFoldDB" id="A0A644YZE0"/>
<evidence type="ECO:0000256" key="3">
    <source>
        <dbReference type="ARBA" id="ARBA00022692"/>
    </source>
</evidence>
<feature type="transmembrane region" description="Helical" evidence="6">
    <location>
        <begin position="17"/>
        <end position="35"/>
    </location>
</feature>
<name>A0A644YZE0_9ZZZZ</name>
<proteinExistence type="predicted"/>
<dbReference type="PANTHER" id="PTHR30619:SF1">
    <property type="entry name" value="RECOMBINATION PROTEIN 2"/>
    <property type="match status" value="1"/>
</dbReference>
<keyword evidence="4 6" id="KW-1133">Transmembrane helix</keyword>
<keyword evidence="2" id="KW-1003">Cell membrane</keyword>